<evidence type="ECO:0000259" key="4">
    <source>
        <dbReference type="PROSITE" id="PS51184"/>
    </source>
</evidence>
<comment type="caution">
    <text evidence="5">The sequence shown here is derived from an EMBL/GenBank/DDBJ whole genome shotgun (WGS) entry which is preliminary data.</text>
</comment>
<protein>
    <recommendedName>
        <fullName evidence="4">JmjC domain-containing protein</fullName>
    </recommendedName>
</protein>
<dbReference type="GO" id="GO:0006357">
    <property type="term" value="P:regulation of transcription by RNA polymerase II"/>
    <property type="evidence" value="ECO:0007669"/>
    <property type="project" value="TreeGrafter"/>
</dbReference>
<dbReference type="PROSITE" id="PS51184">
    <property type="entry name" value="JMJC"/>
    <property type="match status" value="1"/>
</dbReference>
<reference evidence="5" key="1">
    <citation type="submission" date="2021-02" db="EMBL/GenBank/DDBJ databases">
        <authorList>
            <person name="Nowell W R."/>
        </authorList>
    </citation>
    <scope>NUCLEOTIDE SEQUENCE</scope>
</reference>
<dbReference type="GO" id="GO:0003712">
    <property type="term" value="F:transcription coregulator activity"/>
    <property type="evidence" value="ECO:0007669"/>
    <property type="project" value="TreeGrafter"/>
</dbReference>
<keyword evidence="2" id="KW-0479">Metal-binding</keyword>
<evidence type="ECO:0000256" key="1">
    <source>
        <dbReference type="ARBA" id="ARBA00004123"/>
    </source>
</evidence>
<dbReference type="Pfam" id="PF02373">
    <property type="entry name" value="JmjC"/>
    <property type="match status" value="1"/>
</dbReference>
<dbReference type="InterPro" id="IPR046349">
    <property type="entry name" value="C1-like_sf"/>
</dbReference>
<sequence>MSEQSRRSPVFSRRPQVQIERMTDFDIDTTHLTILPMSTIGFDTNESIFPTSDQEQNQPFNENQTIKSLSSSTVKKNIKRSFESSSTVKKNNKRSFESSSCEQIFVKRRYHKTIPTIITQKYLCISYPKDTPRCVDCRTNTASTVSTQLAGCRFQHCRTLKYLGDDKYVVEGFTTVDKAKSKDIQYLLIPNSGGQPPLSFTNANYIFIQLAKVFCLIFLHEENVRSTQNQKSIVWKQYMAGWREVCDECSTTLFNYHYMCKECGYMLCIECSNELSQINSEKRKKIKRLCIHDNTYSLSEFFPWECDYTRRSYIHNGVTYNGGVLNIVERLPSSVVKPDLGPKLYIAYSQLKSKESKKAGTTNLHIDVSDAVNVLVYVGIGGHGNDGSDKEEEVRQVEAEILDSNIDEAQLQRLRNGERPGALWHLFRSDDANKIREYISRNQRKTPGSDFIHDQTTYLEQEDLEKLRDLSNVDAYPILQFFGDAVFIPSGAPHQVIKRT</sequence>
<dbReference type="GO" id="GO:0000785">
    <property type="term" value="C:chromatin"/>
    <property type="evidence" value="ECO:0007669"/>
    <property type="project" value="TreeGrafter"/>
</dbReference>
<dbReference type="PANTHER" id="PTHR12549">
    <property type="entry name" value="JMJC DOMAIN-CONTAINING HISTONE DEMETHYLATION PROTEIN"/>
    <property type="match status" value="1"/>
</dbReference>
<keyword evidence="3" id="KW-0539">Nucleus</keyword>
<evidence type="ECO:0000313" key="5">
    <source>
        <dbReference type="EMBL" id="CAF3959272.1"/>
    </source>
</evidence>
<dbReference type="InterPro" id="IPR045109">
    <property type="entry name" value="LSDs-like"/>
</dbReference>
<evidence type="ECO:0000256" key="3">
    <source>
        <dbReference type="ARBA" id="ARBA00023242"/>
    </source>
</evidence>
<dbReference type="GO" id="GO:0000118">
    <property type="term" value="C:histone deacetylase complex"/>
    <property type="evidence" value="ECO:0007669"/>
    <property type="project" value="TreeGrafter"/>
</dbReference>
<dbReference type="GO" id="GO:0032454">
    <property type="term" value="F:histone H3K9 demethylase activity"/>
    <property type="evidence" value="ECO:0007669"/>
    <property type="project" value="InterPro"/>
</dbReference>
<feature type="domain" description="JmjC" evidence="4">
    <location>
        <begin position="320"/>
        <end position="500"/>
    </location>
</feature>
<evidence type="ECO:0000313" key="6">
    <source>
        <dbReference type="Proteomes" id="UP000676336"/>
    </source>
</evidence>
<accession>A0A8S2MJT8</accession>
<dbReference type="EMBL" id="CAJOBI010003185">
    <property type="protein sequence ID" value="CAF3959272.1"/>
    <property type="molecule type" value="Genomic_DNA"/>
</dbReference>
<organism evidence="5 6">
    <name type="scientific">Rotaria magnacalcarata</name>
    <dbReference type="NCBI Taxonomy" id="392030"/>
    <lineage>
        <taxon>Eukaryota</taxon>
        <taxon>Metazoa</taxon>
        <taxon>Spiralia</taxon>
        <taxon>Gnathifera</taxon>
        <taxon>Rotifera</taxon>
        <taxon>Eurotatoria</taxon>
        <taxon>Bdelloidea</taxon>
        <taxon>Philodinida</taxon>
        <taxon>Philodinidae</taxon>
        <taxon>Rotaria</taxon>
    </lineage>
</organism>
<dbReference type="InterPro" id="IPR003347">
    <property type="entry name" value="JmjC_dom"/>
</dbReference>
<dbReference type="SUPFAM" id="SSF57889">
    <property type="entry name" value="Cysteine-rich domain"/>
    <property type="match status" value="1"/>
</dbReference>
<dbReference type="GO" id="GO:0031490">
    <property type="term" value="F:chromatin DNA binding"/>
    <property type="evidence" value="ECO:0007669"/>
    <property type="project" value="TreeGrafter"/>
</dbReference>
<dbReference type="PANTHER" id="PTHR12549:SF38">
    <property type="entry name" value="JMJC DOMAIN-CONTAINING HISTONE DEMETHYLASE 2, ISOFORM A"/>
    <property type="match status" value="1"/>
</dbReference>
<dbReference type="Gene3D" id="2.60.120.650">
    <property type="entry name" value="Cupin"/>
    <property type="match status" value="1"/>
</dbReference>
<proteinExistence type="predicted"/>
<dbReference type="GO" id="GO:0046872">
    <property type="term" value="F:metal ion binding"/>
    <property type="evidence" value="ECO:0007669"/>
    <property type="project" value="UniProtKB-KW"/>
</dbReference>
<evidence type="ECO:0000256" key="2">
    <source>
        <dbReference type="ARBA" id="ARBA00022723"/>
    </source>
</evidence>
<gene>
    <name evidence="5" type="ORF">SMN809_LOCUS9696</name>
</gene>
<name>A0A8S2MJT8_9BILA</name>
<comment type="subcellular location">
    <subcellularLocation>
        <location evidence="1">Nucleus</location>
    </subcellularLocation>
</comment>
<dbReference type="SMART" id="SM00558">
    <property type="entry name" value="JmjC"/>
    <property type="match status" value="1"/>
</dbReference>
<dbReference type="SUPFAM" id="SSF51197">
    <property type="entry name" value="Clavaminate synthase-like"/>
    <property type="match status" value="1"/>
</dbReference>
<dbReference type="AlphaFoldDB" id="A0A8S2MJT8"/>
<dbReference type="Proteomes" id="UP000676336">
    <property type="component" value="Unassembled WGS sequence"/>
</dbReference>